<evidence type="ECO:0000256" key="1">
    <source>
        <dbReference type="ARBA" id="ARBA00022729"/>
    </source>
</evidence>
<proteinExistence type="predicted"/>
<dbReference type="SUPFAM" id="SSF69318">
    <property type="entry name" value="Integrin alpha N-terminal domain"/>
    <property type="match status" value="1"/>
</dbReference>
<evidence type="ECO:0000256" key="2">
    <source>
        <dbReference type="ARBA" id="ARBA00022737"/>
    </source>
</evidence>
<gene>
    <name evidence="6" type="ORF">GCM10010449_00050</name>
</gene>
<keyword evidence="7" id="KW-1185">Reference proteome</keyword>
<dbReference type="Gene3D" id="2.40.128.340">
    <property type="match status" value="1"/>
</dbReference>
<sequence length="488" mass="47825">MASTADHVRKPARNKILAAGALCAVTVLGVAGLSAGGASAAEPAKPTADYNNDGYADLAVGVPGATVGGKAKAGYVNVVWGGASGLGKHGSTTVSQATAGVPGTVEAGDAFGTAVDSDDMNGDGYSDLVVGAPDEDNDAGLSAGTVAVVWGSASGFKGGFTAANGAVSDGSYGALLATGDFDKDGDKDIALNSHFDETSSVVVRPGPFTAGSPAAVERVEGWHFAGPVTMVAGDFDGDGGDDIAFSYRGMEVSGTTVKSRAASGEWKTTWDAADSTDTALAAGDFDGDGTQDLAVGDVQANPEADGTYCEDRLGGAILTVYGKQGTTLGGAFSCTSQSGPQVGGSAESGDNFGARLAALDSDQDGRDELIAGADAEAVGTAENAGTYWFLTSTGAGTRLAGPAFSQNSAGVAGTAEAGDRLGAAVTAGDYNGDGLPDFAVGAPGEDTRSGGVWYARTPTDGPSPAVTSVTPGKLGLSGASGYGAVLSR</sequence>
<name>A0ABP6MAG7_9ACTN</name>
<dbReference type="PANTHER" id="PTHR23221">
    <property type="entry name" value="GLYCOSYLPHOSPHATIDYLINOSITOL PHOSPHOLIPASE D"/>
    <property type="match status" value="1"/>
</dbReference>
<dbReference type="Proteomes" id="UP001501637">
    <property type="component" value="Unassembled WGS sequence"/>
</dbReference>
<dbReference type="RefSeq" id="WP_344518134.1">
    <property type="nucleotide sequence ID" value="NZ_BAAAUG010000002.1"/>
</dbReference>
<dbReference type="SMART" id="SM00191">
    <property type="entry name" value="Int_alpha"/>
    <property type="match status" value="5"/>
</dbReference>
<reference evidence="7" key="1">
    <citation type="journal article" date="2019" name="Int. J. Syst. Evol. Microbiol.">
        <title>The Global Catalogue of Microorganisms (GCM) 10K type strain sequencing project: providing services to taxonomists for standard genome sequencing and annotation.</title>
        <authorList>
            <consortium name="The Broad Institute Genomics Platform"/>
            <consortium name="The Broad Institute Genome Sequencing Center for Infectious Disease"/>
            <person name="Wu L."/>
            <person name="Ma J."/>
        </authorList>
    </citation>
    <scope>NUCLEOTIDE SEQUENCE [LARGE SCALE GENOMIC DNA]</scope>
    <source>
        <strain evidence="7">JCM 9092</strain>
    </source>
</reference>
<evidence type="ECO:0000313" key="6">
    <source>
        <dbReference type="EMBL" id="GAA3079898.1"/>
    </source>
</evidence>
<evidence type="ECO:0000256" key="4">
    <source>
        <dbReference type="ARBA" id="ARBA00023180"/>
    </source>
</evidence>
<evidence type="ECO:0000313" key="7">
    <source>
        <dbReference type="Proteomes" id="UP001501637"/>
    </source>
</evidence>
<dbReference type="InterPro" id="IPR013519">
    <property type="entry name" value="Int_alpha_beta-p"/>
</dbReference>
<keyword evidence="4" id="KW-0325">Glycoprotein</keyword>
<protein>
    <submittedName>
        <fullName evidence="6">FG-GAP repeat protein</fullName>
    </submittedName>
</protein>
<organism evidence="6 7">
    <name type="scientific">Streptomyces rectiviolaceus</name>
    <dbReference type="NCBI Taxonomy" id="332591"/>
    <lineage>
        <taxon>Bacteria</taxon>
        <taxon>Bacillati</taxon>
        <taxon>Actinomycetota</taxon>
        <taxon>Actinomycetes</taxon>
        <taxon>Kitasatosporales</taxon>
        <taxon>Streptomycetaceae</taxon>
        <taxon>Streptomyces</taxon>
    </lineage>
</organism>
<feature type="chain" id="PRO_5046024360" evidence="5">
    <location>
        <begin position="41"/>
        <end position="488"/>
    </location>
</feature>
<evidence type="ECO:0000256" key="5">
    <source>
        <dbReference type="SAM" id="SignalP"/>
    </source>
</evidence>
<keyword evidence="1 5" id="KW-0732">Signal</keyword>
<evidence type="ECO:0000256" key="3">
    <source>
        <dbReference type="ARBA" id="ARBA00022801"/>
    </source>
</evidence>
<dbReference type="PROSITE" id="PS51470">
    <property type="entry name" value="FG_GAP"/>
    <property type="match status" value="2"/>
</dbReference>
<dbReference type="EMBL" id="BAAAUG010000002">
    <property type="protein sequence ID" value="GAA3079898.1"/>
    <property type="molecule type" value="Genomic_DNA"/>
</dbReference>
<dbReference type="PANTHER" id="PTHR23221:SF7">
    <property type="entry name" value="PHOSPHATIDYLINOSITOL-GLYCAN-SPECIFIC PHOSPHOLIPASE D"/>
    <property type="match status" value="1"/>
</dbReference>
<feature type="signal peptide" evidence="5">
    <location>
        <begin position="1"/>
        <end position="40"/>
    </location>
</feature>
<dbReference type="InterPro" id="IPR028994">
    <property type="entry name" value="Integrin_alpha_N"/>
</dbReference>
<dbReference type="InterPro" id="IPR013517">
    <property type="entry name" value="FG-GAP"/>
</dbReference>
<dbReference type="Pfam" id="PF01839">
    <property type="entry name" value="FG-GAP"/>
    <property type="match status" value="4"/>
</dbReference>
<keyword evidence="3" id="KW-0378">Hydrolase</keyword>
<keyword evidence="2" id="KW-0677">Repeat</keyword>
<accession>A0ABP6MAG7</accession>
<dbReference type="Gene3D" id="2.130.10.130">
    <property type="entry name" value="Integrin alpha, N-terminal"/>
    <property type="match status" value="2"/>
</dbReference>
<comment type="caution">
    <text evidence="6">The sequence shown here is derived from an EMBL/GenBank/DDBJ whole genome shotgun (WGS) entry which is preliminary data.</text>
</comment>